<feature type="domain" description="Duffy-binding-like" evidence="3">
    <location>
        <begin position="1743"/>
        <end position="1886"/>
    </location>
</feature>
<accession>A0A0F6P926</accession>
<dbReference type="VEuPathDB" id="PlasmoDB:PfGN01_030030800"/>
<dbReference type="InterPro" id="IPR042202">
    <property type="entry name" value="Duffy-ag-bd_sf"/>
</dbReference>
<feature type="domain" description="Cysteine-rich interdomain region 1 gamma" evidence="6">
    <location>
        <begin position="1677"/>
        <end position="1727"/>
    </location>
</feature>
<evidence type="ECO:0000259" key="3">
    <source>
        <dbReference type="Pfam" id="PF03011"/>
    </source>
</evidence>
<dbReference type="InterPro" id="IPR054595">
    <property type="entry name" value="DBL_C"/>
</dbReference>
<dbReference type="InterPro" id="IPR029210">
    <property type="entry name" value="PfEMP1_NTS"/>
</dbReference>
<dbReference type="VEuPathDB" id="PlasmoDB:PfNF135_000040300"/>
<feature type="domain" description="Duffy-antigen binding" evidence="4">
    <location>
        <begin position="2428"/>
        <end position="2566"/>
    </location>
</feature>
<feature type="compositionally biased region" description="Low complexity" evidence="2">
    <location>
        <begin position="2291"/>
        <end position="2308"/>
    </location>
</feature>
<dbReference type="VEuPathDB" id="PlasmoDB:PF3D7_1240300"/>
<evidence type="ECO:0000259" key="6">
    <source>
        <dbReference type="Pfam" id="PF18562"/>
    </source>
</evidence>
<dbReference type="InterPro" id="IPR008602">
    <property type="entry name" value="Duffy-antigen-binding"/>
</dbReference>
<proteinExistence type="predicted"/>
<dbReference type="VEuPathDB" id="PlasmoDB:Pf7G8-2_000390400"/>
<dbReference type="VEuPathDB" id="PlasmoDB:Pf7G8-2_000389800"/>
<evidence type="ECO:0000259" key="5">
    <source>
        <dbReference type="Pfam" id="PF15447"/>
    </source>
</evidence>
<dbReference type="Pfam" id="PF22672">
    <property type="entry name" value="DBL_C"/>
    <property type="match status" value="2"/>
</dbReference>
<dbReference type="VEuPathDB" id="PlasmoDB:Pf7G8_120046700"/>
<feature type="domain" description="Duffy-binding-like" evidence="8">
    <location>
        <begin position="310"/>
        <end position="471"/>
    </location>
</feature>
<dbReference type="GO" id="GO:0016020">
    <property type="term" value="C:membrane"/>
    <property type="evidence" value="ECO:0007669"/>
    <property type="project" value="InterPro"/>
</dbReference>
<dbReference type="VEuPathDB" id="PlasmoDB:Pf7G8_120045800"/>
<reference evidence="9" key="1">
    <citation type="journal article" date="2015" name="Malar. J.">
        <title>Transcription of the var genes from a freshly-obtained field isolate of Plasmodium falciparum shows more variable switching patterns than long laboratory-adapted isolates.</title>
        <authorList>
            <person name="Ye R."/>
            <person name="Zhang D."/>
            <person name="Chen B."/>
            <person name="Zhu Y."/>
            <person name="Zhang Y."/>
            <person name="Wang S."/>
            <person name="Pan W."/>
        </authorList>
    </citation>
    <scope>NUCLEOTIDE SEQUENCE</scope>
    <source>
        <strain evidence="9">FCYN0906-5H</strain>
    </source>
</reference>
<feature type="region of interest" description="Disordered" evidence="2">
    <location>
        <begin position="2291"/>
        <end position="2313"/>
    </location>
</feature>
<name>A0A0F6P926_PLAFA</name>
<dbReference type="VEuPathDB" id="PlasmoDB:PfGB4_060022000"/>
<evidence type="ECO:0000259" key="8">
    <source>
        <dbReference type="Pfam" id="PF22672"/>
    </source>
</evidence>
<dbReference type="Gene3D" id="1.20.1310.20">
    <property type="entry name" value="Duffy-antigen binding domain"/>
    <property type="match status" value="5"/>
</dbReference>
<dbReference type="VEuPathDB" id="PlasmoDB:PfDd2_070015900"/>
<dbReference type="VEuPathDB" id="PlasmoDB:PfCD01_030030500"/>
<organism evidence="9">
    <name type="scientific">Plasmodium falciparum</name>
    <name type="common">malaria parasite P. falciparum</name>
    <dbReference type="NCBI Taxonomy" id="5833"/>
    <lineage>
        <taxon>Eukaryota</taxon>
        <taxon>Sar</taxon>
        <taxon>Alveolata</taxon>
        <taxon>Apicomplexa</taxon>
        <taxon>Aconoidasida</taxon>
        <taxon>Haemosporida</taxon>
        <taxon>Plasmodiidae</taxon>
        <taxon>Plasmodium</taxon>
        <taxon>Plasmodium (Laverania)</taxon>
    </lineage>
</organism>
<dbReference type="VEuPathDB" id="PlasmoDB:PF3D7_0420700"/>
<feature type="region of interest" description="Disordered" evidence="2">
    <location>
        <begin position="1881"/>
        <end position="1924"/>
    </location>
</feature>
<feature type="domain" description="Plasmodium falciparum erythrocyte membrane protein-1 N-terminal segment" evidence="5">
    <location>
        <begin position="18"/>
        <end position="53"/>
    </location>
</feature>
<feature type="compositionally biased region" description="Acidic residues" evidence="2">
    <location>
        <begin position="1900"/>
        <end position="1911"/>
    </location>
</feature>
<dbReference type="Gene3D" id="1.20.58.830">
    <property type="match status" value="4"/>
</dbReference>
<feature type="domain" description="Duffy-antigen binding" evidence="4">
    <location>
        <begin position="117"/>
        <end position="306"/>
    </location>
</feature>
<feature type="domain" description="Duffy-binding-like" evidence="3">
    <location>
        <begin position="616"/>
        <end position="759"/>
    </location>
</feature>
<feature type="compositionally biased region" description="Basic and acidic residues" evidence="2">
    <location>
        <begin position="997"/>
        <end position="1008"/>
    </location>
</feature>
<dbReference type="EMBL" id="KJ856465">
    <property type="protein sequence ID" value="AJD77395.1"/>
    <property type="molecule type" value="Genomic_DNA"/>
</dbReference>
<dbReference type="VEuPathDB" id="PlasmoDB:PfML01_000058900"/>
<dbReference type="VEuPathDB" id="PlasmoDB:PfGA01_050037300"/>
<dbReference type="VEuPathDB" id="PlasmoDB:PfTG01_060022900"/>
<dbReference type="VEuPathDB" id="PlasmoDB:PfNF54_040026700"/>
<dbReference type="InterPro" id="IPR049158">
    <property type="entry name" value="PfEMP1_CIDRalpha1_dom"/>
</dbReference>
<dbReference type="VEuPathDB" id="PlasmoDB:PfSN01_120060500"/>
<dbReference type="VEuPathDB" id="PlasmoDB:PfGB4_070017900"/>
<dbReference type="VEuPathDB" id="PlasmoDB:PfSD01_090043300"/>
<dbReference type="VEuPathDB" id="PlasmoDB:PfNF166_120026200"/>
<evidence type="ECO:0000313" key="9">
    <source>
        <dbReference type="EMBL" id="AJD77395.1"/>
    </source>
</evidence>
<feature type="domain" description="Duffy-antigen binding" evidence="4">
    <location>
        <begin position="1982"/>
        <end position="2145"/>
    </location>
</feature>
<dbReference type="Pfam" id="PF15447">
    <property type="entry name" value="NTS"/>
    <property type="match status" value="1"/>
</dbReference>
<dbReference type="GO" id="GO:0046789">
    <property type="term" value="F:host cell surface receptor binding"/>
    <property type="evidence" value="ECO:0007669"/>
    <property type="project" value="InterPro"/>
</dbReference>
<dbReference type="VEuPathDB" id="PlasmoDB:Pf7G8-2_000025000"/>
<feature type="domain" description="Duffy-binding-like" evidence="8">
    <location>
        <begin position="1494"/>
        <end position="1642"/>
    </location>
</feature>
<gene>
    <name evidence="9" type="primary">var181</name>
</gene>
<dbReference type="Pfam" id="PF21807">
    <property type="entry name" value="PfEMP1_CIDRalpha1_dom"/>
    <property type="match status" value="1"/>
</dbReference>
<dbReference type="VEuPathDB" id="PlasmoDB:PfHB3_120045300"/>
<evidence type="ECO:0000259" key="4">
    <source>
        <dbReference type="Pfam" id="PF05424"/>
    </source>
</evidence>
<feature type="coiled-coil region" evidence="1">
    <location>
        <begin position="2178"/>
        <end position="2205"/>
    </location>
</feature>
<feature type="region of interest" description="Disordered" evidence="2">
    <location>
        <begin position="988"/>
        <end position="1008"/>
    </location>
</feature>
<dbReference type="VEuPathDB" id="PlasmoDB:PfGA01_040025800"/>
<dbReference type="VEuPathDB" id="PlasmoDB:PfKE01_070015300"/>
<dbReference type="SUPFAM" id="SSF140924">
    <property type="entry name" value="Duffy binding domain-like"/>
    <property type="match status" value="7"/>
</dbReference>
<dbReference type="Pfam" id="PF18562">
    <property type="entry name" value="CIDR1_gamma"/>
    <property type="match status" value="1"/>
</dbReference>
<dbReference type="Pfam" id="PF05424">
    <property type="entry name" value="Duffy_binding"/>
    <property type="match status" value="5"/>
</dbReference>
<dbReference type="VEuPathDB" id="PlasmoDB:Pf7G8_120024100"/>
<keyword evidence="1" id="KW-0175">Coiled coil</keyword>
<dbReference type="InterPro" id="IPR004258">
    <property type="entry name" value="DBL"/>
</dbReference>
<dbReference type="VEuPathDB" id="PlasmoDB:PfNF166_120046600"/>
<dbReference type="VEuPathDB" id="PlasmoDB:PfKH02_040026700"/>
<evidence type="ECO:0000256" key="2">
    <source>
        <dbReference type="SAM" id="MobiDB-lite"/>
    </source>
</evidence>
<sequence length="2567" mass="299521">MAAKKPTESAPDYSSAPDAKHLFDMIGGTVQEKVKKEAADYRNYLQGHLKDATYSKKPDKQETPNDPCQLEYQYHTNVTEGHDKENPCKDRPEVRFSYTEGAECHWRKIKDSDSNAGACAPFRRLHLCDQHLEHIKHDKITRHNLLADVCLAAKFEAESLKTYRARYQEKYPDSHYEICTELARSFADIGDIIRGKDLYIRNKQEKDRLQSTLKRIFQEIYNNLENEEAKEYYKNNDDTDKNYYKLREDWWEANRKEVWKAITCDAGGSQYFRKTCGSGEWTDDNCRCPKGDQVPTYFDYVPQYLRWFEEWAEDFCRKKKKKLQDVKTNCPGKNKRVENPYWDRYGFDCQPTIYKKGYFVIDKGCNTCSVWCRMYESWIDNQKKEFLKQKNKYADEIKKYINGAVGSGSSRKTRAATTSNYEGYEKKFYDIFKTKYNDEGLNKFLEKLSNEDICRKIDDDKEGIINFEKVNTGGTAGSGGASASSDTSGTNDEKEGTFYHSEYCEECPECGVKHQGGGTFKKKNENESGECEDAKNVYDPPGGVKEHDINFLYSGKGRGDITKKLEEFCKASPNDKGTKNEKWQCYYKNETENKCRMKKAGANDQGHDKIMSFNNFFNFWVAHVLNDSIEWRKQLTKCLSEDKLKKCEKGCKSNCECFKKWIEKKEKEWIEVKQQFNDQPDFQEWGHYLVLETILEDYYFENIQKAYGDLKSIQEMQKIIHANRDKTTKPTKGDVDALDVLFDHELDDAEDCLEIHDDEEEIDDECVEESEKIPNNPCSGTRHRAMVKNVAADMYRAARQQLTSRAGGRKTLRADASKGTYSNLGQGNQLKDICKITNNHSNAIGDSKDPCNGKGDGLQIGETWEQKHSRDTTNGEFYLPPRRQHMCTSNLERLQVDSVINTRNGRSPGDSLLVDVMLAANKQAERIKKNYKDPNNQNKNKGICRAVRYSFADLGDIIRGRDIWDREPGMNHLQDHLKDVFEKIKKHHPGIQGNEKYNGDDENNKPPYKKLREDWWTANRRQVWKAMKCALKSDNIQCRMTPDDYIPQRLRWMTEWAEWYCKAQKKEYETLQEKCGMCTGTNKDNCTRDNDNCNTCKNACEKYKEEINKWKKQWEQISGKYLILYLQAKTVADNPRATSFGDDDPDYQQMLDFFKELQNEIKNSDSKRPKRSIDGTNNDPIFTSPYFTAAGYIHQEIGYGGCQEQTQFCEKKKGGNEKNEKYVFKDKPHDHDTPCNCDKPPKKDACEIVEKILKAETEQNFADACALKYGKNAYHGWDCRQSTFKKEHQGACMPPRRKYLYIHKLKNLNSDKTSTDIELRKAFIECAAIETFFSWHEYRMEKKPPSEQNAGAAALVLIGQQQSQQEDPQDQLNGGKIPEEFIRQMFYTFADYRDLCLGKDIGSDMDTVKKNINTVFTNSKSKSNIEKQGKDWWETYGKDIWNGMICALINDLREDIKTQIKNKYLYEHLKKPNDHTHSLEEFSSRPQFFRWLEEWAREFCRKRKDKLEKIEKECRGDYEGHKYCSADGYDCKISELKHNNIYANLNCPGCHEHCRKYKEWIENKEEEFDKHKNIYQKQYEKIISRSNNEYHELFHNYIKENSYSSVAKFLESPNHGKYCQGNSDSKKNTDFNNLDNTFGPSEYCKTCPLNGVTCNNRGSCTPKTENEKNSTKGKSIEISLLLNDGATDDTDQQLLETCKKYGLYKDLKNQKWKCQHMDKILKCELQNHVNSRYARNNIPIKVLFERWLRDFLEGYNKSKEKITRCTVNVNSCIEGCKGKCVCVEKWLKIKEKEWENIKNYYKNHPQYTYSLPHWVRSFFNQGPFIEDVNKAKKIVESEEEQKKLWGCTGDNIKNDDPENCDKGDFITNLIDKLKDKIESCKKKHNEGNDPNSCVPKPPENEPEDEPDDPDTPEDKQSPEFCLEIPKPELPKKKEPCEIAEEILNGKSATDDIESCNRKYKDGKDQYPRWDCQTQSMNSENNGACMPPRRKKLCIYNLEYDINGSSTEEDLREAFIKCAAKETFLLWHKYKDDKQNKEPTPSELDNNLKKEKIPDDFKRQMFYTFGDYRDLCVGTDISAKGDVNRGVGKVESSINKLFSNGQNSKSQDRKTWWNSIENDVWKGMLCALEKASGAKKETLTDKYKYESVTFDSDKNNTLSKFAERPQFLRWFTEWGEEFCKKRKEQLQILQDACKKYECNEENMDQQKKTCEDACKEYERWLKDWKTQYEQQSAKFMTDKGKKEYKDDSDVNDSTHAYEYLSKKLKKIFHNGTTTEKCDYTCMENASKQPQTSACSQEQQQQGNTSSTQNHFPEAFDCPPKEIGDRCNCPKLPEPKYCVDKTAYDIRKDAEKNIKDIYSSIKGKGENYEGKCGIIKTQTDRNGITNCEFNKRYPNANNLLDTSCDNKGNERFKIGQKWNYKYIYKIGKNLYIPPRRQHMCINHLKQIIKYTDTDSTTLLKKVQEVAKNEGNDIIRNLLPKYPCNEDVICKAMKYSFADLADIIRGTEIYTHITDIETKLKPVFDTTYKNWKSSNSNNNKDKYNNVQTFRSAWWDANRKEVWKAMTCNAP</sequence>
<dbReference type="Pfam" id="PF03011">
    <property type="entry name" value="PFEMP"/>
    <property type="match status" value="2"/>
</dbReference>
<feature type="domain" description="PfEMP1 CIDRalpha1" evidence="7">
    <location>
        <begin position="548"/>
        <end position="604"/>
    </location>
</feature>
<evidence type="ECO:0000256" key="1">
    <source>
        <dbReference type="SAM" id="Coils"/>
    </source>
</evidence>
<dbReference type="Gene3D" id="1.20.58.1930">
    <property type="match status" value="2"/>
</dbReference>
<feature type="domain" description="Duffy-antigen binding" evidence="4">
    <location>
        <begin position="1290"/>
        <end position="1458"/>
    </location>
</feature>
<feature type="non-terminal residue" evidence="9">
    <location>
        <position position="2567"/>
    </location>
</feature>
<feature type="domain" description="Duffy-antigen binding" evidence="4">
    <location>
        <begin position="877"/>
        <end position="1051"/>
    </location>
</feature>
<dbReference type="VEuPathDB" id="PlasmoDB:PfKH01_000029300"/>
<dbReference type="InterPro" id="IPR041480">
    <property type="entry name" value="CIDR1_gamma"/>
</dbReference>
<dbReference type="FunFam" id="1.20.58.830:FF:000017">
    <property type="entry name" value="Erythrocyte membrane protein 1, PfEMP1"/>
    <property type="match status" value="1"/>
</dbReference>
<dbReference type="VEuPathDB" id="PlasmoDB:PfIT_130005200"/>
<protein>
    <submittedName>
        <fullName evidence="9">Erythrocyte membrane protein 1</fullName>
    </submittedName>
</protein>
<dbReference type="VEuPathDB" id="PlasmoDB:PfNF54_120044700"/>
<evidence type="ECO:0000259" key="7">
    <source>
        <dbReference type="Pfam" id="PF21807"/>
    </source>
</evidence>